<keyword evidence="3 7" id="KW-0812">Transmembrane</keyword>
<evidence type="ECO:0000256" key="5">
    <source>
        <dbReference type="ARBA" id="ARBA00023136"/>
    </source>
</evidence>
<proteinExistence type="predicted"/>
<dbReference type="STRING" id="158898.SAMN04488548_1344117"/>
<keyword evidence="5 7" id="KW-0472">Membrane</keyword>
<dbReference type="NCBIfam" id="NF037982">
    <property type="entry name" value="Nramp_1"/>
    <property type="match status" value="1"/>
</dbReference>
<dbReference type="GO" id="GO:0015086">
    <property type="term" value="F:cadmium ion transmembrane transporter activity"/>
    <property type="evidence" value="ECO:0007669"/>
    <property type="project" value="TreeGrafter"/>
</dbReference>
<dbReference type="PANTHER" id="PTHR11706">
    <property type="entry name" value="SOLUTE CARRIER PROTEIN FAMILY 11 MEMBER"/>
    <property type="match status" value="1"/>
</dbReference>
<evidence type="ECO:0000313" key="8">
    <source>
        <dbReference type="EMBL" id="SDU74188.1"/>
    </source>
</evidence>
<name>A0A1H2L0P9_9ACTN</name>
<feature type="transmembrane region" description="Helical" evidence="7">
    <location>
        <begin position="114"/>
        <end position="137"/>
    </location>
</feature>
<keyword evidence="4 7" id="KW-1133">Transmembrane helix</keyword>
<feature type="transmembrane region" description="Helical" evidence="7">
    <location>
        <begin position="219"/>
        <end position="241"/>
    </location>
</feature>
<dbReference type="Proteomes" id="UP000183180">
    <property type="component" value="Unassembled WGS sequence"/>
</dbReference>
<feature type="transmembrane region" description="Helical" evidence="7">
    <location>
        <begin position="40"/>
        <end position="59"/>
    </location>
</feature>
<dbReference type="PANTHER" id="PTHR11706:SF33">
    <property type="entry name" value="NATURAL RESISTANCE-ASSOCIATED MACROPHAGE PROTEIN 2"/>
    <property type="match status" value="1"/>
</dbReference>
<dbReference type="GO" id="GO:0034755">
    <property type="term" value="P:iron ion transmembrane transport"/>
    <property type="evidence" value="ECO:0007669"/>
    <property type="project" value="TreeGrafter"/>
</dbReference>
<evidence type="ECO:0000256" key="2">
    <source>
        <dbReference type="ARBA" id="ARBA00022448"/>
    </source>
</evidence>
<dbReference type="EMBL" id="FNLM01000034">
    <property type="protein sequence ID" value="SDU74188.1"/>
    <property type="molecule type" value="Genomic_DNA"/>
</dbReference>
<evidence type="ECO:0000256" key="1">
    <source>
        <dbReference type="ARBA" id="ARBA00004141"/>
    </source>
</evidence>
<dbReference type="AlphaFoldDB" id="A0A1H2L0P9"/>
<protein>
    <submittedName>
        <fullName evidence="8">NRAMP (Natural resistance-associated macrophage protein) metal ion transporters</fullName>
    </submittedName>
</protein>
<feature type="compositionally biased region" description="Low complexity" evidence="6">
    <location>
        <begin position="1"/>
        <end position="10"/>
    </location>
</feature>
<keyword evidence="2" id="KW-0813">Transport</keyword>
<organism evidence="8 9">
    <name type="scientific">Gordonia westfalica</name>
    <dbReference type="NCBI Taxonomy" id="158898"/>
    <lineage>
        <taxon>Bacteria</taxon>
        <taxon>Bacillati</taxon>
        <taxon>Actinomycetota</taxon>
        <taxon>Actinomycetes</taxon>
        <taxon>Mycobacteriales</taxon>
        <taxon>Gordoniaceae</taxon>
        <taxon>Gordonia</taxon>
    </lineage>
</organism>
<dbReference type="Gene3D" id="1.20.1740.10">
    <property type="entry name" value="Amino acid/polyamine transporter I"/>
    <property type="match status" value="1"/>
</dbReference>
<dbReference type="GO" id="GO:0005886">
    <property type="term" value="C:plasma membrane"/>
    <property type="evidence" value="ECO:0007669"/>
    <property type="project" value="TreeGrafter"/>
</dbReference>
<feature type="transmembrane region" description="Helical" evidence="7">
    <location>
        <begin position="349"/>
        <end position="369"/>
    </location>
</feature>
<feature type="transmembrane region" description="Helical" evidence="7">
    <location>
        <begin position="375"/>
        <end position="395"/>
    </location>
</feature>
<dbReference type="OrthoDB" id="9787548at2"/>
<feature type="transmembrane region" description="Helical" evidence="7">
    <location>
        <begin position="181"/>
        <end position="199"/>
    </location>
</feature>
<dbReference type="InterPro" id="IPR001046">
    <property type="entry name" value="NRAMP_fam"/>
</dbReference>
<feature type="region of interest" description="Disordered" evidence="6">
    <location>
        <begin position="1"/>
        <end position="31"/>
    </location>
</feature>
<evidence type="ECO:0000256" key="4">
    <source>
        <dbReference type="ARBA" id="ARBA00022989"/>
    </source>
</evidence>
<feature type="transmembrane region" description="Helical" evidence="7">
    <location>
        <begin position="74"/>
        <end position="93"/>
    </location>
</feature>
<evidence type="ECO:0000256" key="7">
    <source>
        <dbReference type="SAM" id="Phobius"/>
    </source>
</evidence>
<sequence length="441" mass="46122">MSRPSSSSSSGTRESTAPDAATDVTESAELSITGPPKARAWWRTLALAGPAFVAGAWQFGPGNLASAVQAGSDYGYALIWVIVVSTAFMLVYADMSVRLGIRTPISMISSVKDVLGHRVGLAAGFGVFIITLCFSVGNAVGSGLGLSMVFGGSPVVWTALCTGFVGLILLFRNVYRTVEKILLVIVALLGITFVVSAIISRPDWFQAAEGLIPTIPPGAQLVVIAMVGTNFSLNAAFFTSYGTHERRRTRAQYRDTTIVDTIPGIIAPGIMTSLVIVVAAAVLGQQGAEATTLAGLAKVFEPVAGELGSTIFALGLSGAAFSAMVANATAGGTMLSDALGRGPSPSTRIARCTSATILLWGLVITILFTKSPVQLIIFAQALTVLVAPFLGYLLLTMSNNRNLMGDLKNTWWKNILGVVGFLAILSLSATMIVELVQQLQN</sequence>
<comment type="subcellular location">
    <subcellularLocation>
        <location evidence="1">Membrane</location>
        <topology evidence="1">Multi-pass membrane protein</topology>
    </subcellularLocation>
</comment>
<feature type="transmembrane region" description="Helical" evidence="7">
    <location>
        <begin position="415"/>
        <end position="436"/>
    </location>
</feature>
<dbReference type="Pfam" id="PF01566">
    <property type="entry name" value="Nramp"/>
    <property type="match status" value="1"/>
</dbReference>
<gene>
    <name evidence="8" type="ORF">SAMN04488548_1344117</name>
</gene>
<reference evidence="8 9" key="1">
    <citation type="submission" date="2016-10" db="EMBL/GenBank/DDBJ databases">
        <authorList>
            <person name="de Groot N.N."/>
        </authorList>
    </citation>
    <scope>NUCLEOTIDE SEQUENCE [LARGE SCALE GENOMIC DNA]</scope>
    <source>
        <strain evidence="8 9">DSM 44215</strain>
    </source>
</reference>
<feature type="transmembrane region" description="Helical" evidence="7">
    <location>
        <begin position="303"/>
        <end position="328"/>
    </location>
</feature>
<accession>A0A1H2L0P9</accession>
<feature type="transmembrane region" description="Helical" evidence="7">
    <location>
        <begin position="149"/>
        <end position="169"/>
    </location>
</feature>
<feature type="transmembrane region" description="Helical" evidence="7">
    <location>
        <begin position="262"/>
        <end position="283"/>
    </location>
</feature>
<dbReference type="GO" id="GO:0005384">
    <property type="term" value="F:manganese ion transmembrane transporter activity"/>
    <property type="evidence" value="ECO:0007669"/>
    <property type="project" value="TreeGrafter"/>
</dbReference>
<evidence type="ECO:0000256" key="6">
    <source>
        <dbReference type="SAM" id="MobiDB-lite"/>
    </source>
</evidence>
<evidence type="ECO:0000313" key="9">
    <source>
        <dbReference type="Proteomes" id="UP000183180"/>
    </source>
</evidence>
<evidence type="ECO:0000256" key="3">
    <source>
        <dbReference type="ARBA" id="ARBA00022692"/>
    </source>
</evidence>